<dbReference type="RefSeq" id="WP_220563131.1">
    <property type="nucleotide sequence ID" value="NZ_CP074133.1"/>
</dbReference>
<protein>
    <recommendedName>
        <fullName evidence="4">DUF4132 domain-containing protein</fullName>
    </recommendedName>
</protein>
<evidence type="ECO:0000313" key="3">
    <source>
        <dbReference type="Proteomes" id="UP000676079"/>
    </source>
</evidence>
<keyword evidence="3" id="KW-1185">Reference proteome</keyword>
<feature type="compositionally biased region" description="Basic and acidic residues" evidence="1">
    <location>
        <begin position="465"/>
        <end position="480"/>
    </location>
</feature>
<feature type="region of interest" description="Disordered" evidence="1">
    <location>
        <begin position="452"/>
        <end position="480"/>
    </location>
</feature>
<name>A0ABX8BIH6_9ACTN</name>
<gene>
    <name evidence="2" type="ORF">KGD84_26660</name>
</gene>
<proteinExistence type="predicted"/>
<dbReference type="EMBL" id="CP074133">
    <property type="protein sequence ID" value="QUX21911.1"/>
    <property type="molecule type" value="Genomic_DNA"/>
</dbReference>
<evidence type="ECO:0000313" key="2">
    <source>
        <dbReference type="EMBL" id="QUX21911.1"/>
    </source>
</evidence>
<sequence length="574" mass="61696">MTSSAARSWAEAQAGGFALSPAAADLLEELYTPSLPAAAAEFDREVAALPADHLPTWGLTSRRPGTGADLLLDGLDHDTLRRVLVWSLATMPPYAGPGEAAPARTEEEVRRHRRIQRHFSRSALDWDGATLPLLLRTCALGPRPSDLAVNACAKAPRHVLAASADTVRAVAAHLEEWLVSVPAEDRDREQAHHRLLGALLELGEAPASLDGLCYAGDRFFDRLRAARPDLLTAPGLPALLVHSLQPFHGDTWRQGLPDLLAGFTDLDGALRGFLEVALDLPDLPEPVPALTARDRLDHRLPGHVRHRGEQYIGVHAGHLLRGMSELLPLLDPVPRWAPDLLRRLVLHLGVPAAGRGPRALDRARSFLLAFNRLPGPESLAALVEIRSELRDRTAVGYADATLRTVADRMGLSAAEAAERTVPAHGLGPDGTRTERVGGHSVTVAVTEGGVALRYTGPDGRTGSRAPRELAAEHPEALKEAKDRAARVRRTFKAEQERLGALGDHAPALGVWVSSYLEHPVTGPVARGLAWAVDPDGRPGTPERDGGHWLLRADDGGVLLRTADAPPATRVRRAP</sequence>
<organism evidence="2 3">
    <name type="scientific">Nocardiopsis changdeensis</name>
    <dbReference type="NCBI Taxonomy" id="2831969"/>
    <lineage>
        <taxon>Bacteria</taxon>
        <taxon>Bacillati</taxon>
        <taxon>Actinomycetota</taxon>
        <taxon>Actinomycetes</taxon>
        <taxon>Streptosporangiales</taxon>
        <taxon>Nocardiopsidaceae</taxon>
        <taxon>Nocardiopsis</taxon>
    </lineage>
</organism>
<accession>A0ABX8BIH6</accession>
<evidence type="ECO:0008006" key="4">
    <source>
        <dbReference type="Google" id="ProtNLM"/>
    </source>
</evidence>
<reference evidence="2 3" key="1">
    <citation type="submission" date="2021-05" db="EMBL/GenBank/DDBJ databases">
        <title>Direct Submission.</title>
        <authorList>
            <person name="Li K."/>
            <person name="Gao J."/>
        </authorList>
    </citation>
    <scope>NUCLEOTIDE SEQUENCE [LARGE SCALE GENOMIC DNA]</scope>
    <source>
        <strain evidence="2 3">Mg02</strain>
    </source>
</reference>
<dbReference type="Proteomes" id="UP000676079">
    <property type="component" value="Chromosome"/>
</dbReference>
<evidence type="ECO:0000256" key="1">
    <source>
        <dbReference type="SAM" id="MobiDB-lite"/>
    </source>
</evidence>